<organism evidence="1">
    <name type="scientific">Anguilla anguilla</name>
    <name type="common">European freshwater eel</name>
    <name type="synonym">Muraena anguilla</name>
    <dbReference type="NCBI Taxonomy" id="7936"/>
    <lineage>
        <taxon>Eukaryota</taxon>
        <taxon>Metazoa</taxon>
        <taxon>Chordata</taxon>
        <taxon>Craniata</taxon>
        <taxon>Vertebrata</taxon>
        <taxon>Euteleostomi</taxon>
        <taxon>Actinopterygii</taxon>
        <taxon>Neopterygii</taxon>
        <taxon>Teleostei</taxon>
        <taxon>Anguilliformes</taxon>
        <taxon>Anguillidae</taxon>
        <taxon>Anguilla</taxon>
    </lineage>
</organism>
<dbReference type="AlphaFoldDB" id="A0A0E9TJE4"/>
<sequence>MIRRLGLDLLHYPSCAYCTLRYHPFP</sequence>
<reference evidence="1" key="1">
    <citation type="submission" date="2014-11" db="EMBL/GenBank/DDBJ databases">
        <authorList>
            <person name="Amaro Gonzalez C."/>
        </authorList>
    </citation>
    <scope>NUCLEOTIDE SEQUENCE</scope>
</reference>
<protein>
    <submittedName>
        <fullName evidence="1">Uncharacterized protein</fullName>
    </submittedName>
</protein>
<evidence type="ECO:0000313" key="1">
    <source>
        <dbReference type="EMBL" id="JAH52833.1"/>
    </source>
</evidence>
<accession>A0A0E9TJE4</accession>
<proteinExistence type="predicted"/>
<reference evidence="1" key="2">
    <citation type="journal article" date="2015" name="Fish Shellfish Immunol.">
        <title>Early steps in the European eel (Anguilla anguilla)-Vibrio vulnificus interaction in the gills: Role of the RtxA13 toxin.</title>
        <authorList>
            <person name="Callol A."/>
            <person name="Pajuelo D."/>
            <person name="Ebbesson L."/>
            <person name="Teles M."/>
            <person name="MacKenzie S."/>
            <person name="Amaro C."/>
        </authorList>
    </citation>
    <scope>NUCLEOTIDE SEQUENCE</scope>
</reference>
<dbReference type="EMBL" id="GBXM01055744">
    <property type="protein sequence ID" value="JAH52833.1"/>
    <property type="molecule type" value="Transcribed_RNA"/>
</dbReference>
<name>A0A0E9TJE4_ANGAN</name>